<dbReference type="AlphaFoldDB" id="A0A1U7H352"/>
<reference evidence="2 3" key="1">
    <citation type="submission" date="2016-11" db="EMBL/GenBank/DDBJ databases">
        <title>Draft Genome Sequences of Nine Cyanobacterial Strains from Diverse Habitats.</title>
        <authorList>
            <person name="Zhu T."/>
            <person name="Hou S."/>
            <person name="Lu X."/>
            <person name="Hess W.R."/>
        </authorList>
    </citation>
    <scope>NUCLEOTIDE SEQUENCE [LARGE SCALE GENOMIC DNA]</scope>
    <source>
        <strain evidence="2 3">NIES-592</strain>
    </source>
</reference>
<dbReference type="RefSeq" id="WP_062243318.1">
    <property type="nucleotide sequence ID" value="NZ_MRCA01000002.1"/>
</dbReference>
<keyword evidence="3" id="KW-1185">Reference proteome</keyword>
<proteinExistence type="predicted"/>
<organism evidence="2 3">
    <name type="scientific">Fischerella major NIES-592</name>
    <dbReference type="NCBI Taxonomy" id="210994"/>
    <lineage>
        <taxon>Bacteria</taxon>
        <taxon>Bacillati</taxon>
        <taxon>Cyanobacteriota</taxon>
        <taxon>Cyanophyceae</taxon>
        <taxon>Nostocales</taxon>
        <taxon>Hapalosiphonaceae</taxon>
        <taxon>Fischerella</taxon>
    </lineage>
</organism>
<dbReference type="EMBL" id="MRCA01000002">
    <property type="protein sequence ID" value="OKH15540.1"/>
    <property type="molecule type" value="Genomic_DNA"/>
</dbReference>
<keyword evidence="1" id="KW-0472">Membrane</keyword>
<evidence type="ECO:0000313" key="3">
    <source>
        <dbReference type="Proteomes" id="UP000186391"/>
    </source>
</evidence>
<protein>
    <submittedName>
        <fullName evidence="2">Uncharacterized protein</fullName>
    </submittedName>
</protein>
<dbReference type="OrthoDB" id="517514at2"/>
<keyword evidence="1" id="KW-0812">Transmembrane</keyword>
<evidence type="ECO:0000313" key="2">
    <source>
        <dbReference type="EMBL" id="OKH15540.1"/>
    </source>
</evidence>
<gene>
    <name evidence="2" type="ORF">NIES592_05460</name>
</gene>
<feature type="transmembrane region" description="Helical" evidence="1">
    <location>
        <begin position="104"/>
        <end position="123"/>
    </location>
</feature>
<accession>A0A1U7H352</accession>
<dbReference type="Proteomes" id="UP000186391">
    <property type="component" value="Unassembled WGS sequence"/>
</dbReference>
<evidence type="ECO:0000256" key="1">
    <source>
        <dbReference type="SAM" id="Phobius"/>
    </source>
</evidence>
<name>A0A1U7H352_9CYAN</name>
<comment type="caution">
    <text evidence="2">The sequence shown here is derived from an EMBL/GenBank/DDBJ whole genome shotgun (WGS) entry which is preliminary data.</text>
</comment>
<keyword evidence="1" id="KW-1133">Transmembrane helix</keyword>
<sequence length="151" mass="18060">MRLQMSKFFIVCLLTLIVLSPELVVLSVVWEQHMQLVEIQHLTCKVEQMQTGVFRIIGSQHTDLLTPEQECQKFAHDTNNIKIFDTNFLHILLTYTQIYKVVDLLKWFFLLFPIVLGIFFFLYDRYLVYRAGIFQQQVEILEKLWQESIEQ</sequence>